<feature type="region of interest" description="Disordered" evidence="1">
    <location>
        <begin position="12"/>
        <end position="31"/>
    </location>
</feature>
<dbReference type="RefSeq" id="XP_038062721.1">
    <property type="nucleotide sequence ID" value="XM_038206793.1"/>
</dbReference>
<feature type="compositionally biased region" description="Polar residues" evidence="1">
    <location>
        <begin position="99"/>
        <end position="112"/>
    </location>
</feature>
<feature type="region of interest" description="Disordered" evidence="1">
    <location>
        <begin position="76"/>
        <end position="112"/>
    </location>
</feature>
<feature type="compositionally biased region" description="Basic and acidic residues" evidence="1">
    <location>
        <begin position="83"/>
        <end position="97"/>
    </location>
</feature>
<protein>
    <submittedName>
        <fullName evidence="2">Uncharacterized protein</fullName>
    </submittedName>
</protein>
<evidence type="ECO:0000313" key="2">
    <source>
        <dbReference type="EnsemblMetazoa" id="XP_038062721.1"/>
    </source>
</evidence>
<evidence type="ECO:0000256" key="1">
    <source>
        <dbReference type="SAM" id="MobiDB-lite"/>
    </source>
</evidence>
<name>A0A914AGS4_PATMI</name>
<proteinExistence type="predicted"/>
<dbReference type="EnsemblMetazoa" id="XM_038206793.1">
    <property type="protein sequence ID" value="XP_038062721.1"/>
    <property type="gene ID" value="LOC119733206"/>
</dbReference>
<sequence length="112" mass="11825">MDLGGHAYRLGYSPDPSGLGGRTGQSATVHGPPGPAFCPAKDLTILKACLGLVSWDLHVVALFKLILPGCASRRVTSKNKVHATTDEKLTGEKRESSDEPTTSGESNRPIQV</sequence>
<dbReference type="AlphaFoldDB" id="A0A914AGS4"/>
<dbReference type="GeneID" id="119733206"/>
<dbReference type="Proteomes" id="UP000887568">
    <property type="component" value="Unplaced"/>
</dbReference>
<reference evidence="2" key="1">
    <citation type="submission" date="2022-11" db="UniProtKB">
        <authorList>
            <consortium name="EnsemblMetazoa"/>
        </authorList>
    </citation>
    <scope>IDENTIFICATION</scope>
</reference>
<evidence type="ECO:0000313" key="3">
    <source>
        <dbReference type="Proteomes" id="UP000887568"/>
    </source>
</evidence>
<keyword evidence="3" id="KW-1185">Reference proteome</keyword>
<organism evidence="2 3">
    <name type="scientific">Patiria miniata</name>
    <name type="common">Bat star</name>
    <name type="synonym">Asterina miniata</name>
    <dbReference type="NCBI Taxonomy" id="46514"/>
    <lineage>
        <taxon>Eukaryota</taxon>
        <taxon>Metazoa</taxon>
        <taxon>Echinodermata</taxon>
        <taxon>Eleutherozoa</taxon>
        <taxon>Asterozoa</taxon>
        <taxon>Asteroidea</taxon>
        <taxon>Valvatacea</taxon>
        <taxon>Valvatida</taxon>
        <taxon>Asterinidae</taxon>
        <taxon>Patiria</taxon>
    </lineage>
</organism>
<accession>A0A914AGS4</accession>